<feature type="compositionally biased region" description="Polar residues" evidence="1">
    <location>
        <begin position="1284"/>
        <end position="1294"/>
    </location>
</feature>
<comment type="caution">
    <text evidence="3">The sequence shown here is derived from an EMBL/GenBank/DDBJ whole genome shotgun (WGS) entry which is preliminary data.</text>
</comment>
<dbReference type="InterPro" id="IPR001611">
    <property type="entry name" value="Leu-rich_rpt"/>
</dbReference>
<protein>
    <recommendedName>
        <fullName evidence="2">CARMIL pleckstrin homology domain-containing protein</fullName>
    </recommendedName>
</protein>
<dbReference type="PANTHER" id="PTHR24112">
    <property type="entry name" value="LEUCINE-RICH REPEAT, ISOFORM F-RELATED"/>
    <property type="match status" value="1"/>
</dbReference>
<proteinExistence type="predicted"/>
<dbReference type="GO" id="GO:0034315">
    <property type="term" value="P:regulation of Arp2/3 complex-mediated actin nucleation"/>
    <property type="evidence" value="ECO:0007669"/>
    <property type="project" value="TreeGrafter"/>
</dbReference>
<reference evidence="3" key="1">
    <citation type="submission" date="2021-02" db="EMBL/GenBank/DDBJ databases">
        <authorList>
            <person name="Nowell W R."/>
        </authorList>
    </citation>
    <scope>NUCLEOTIDE SEQUENCE</scope>
</reference>
<dbReference type="InterPro" id="IPR051279">
    <property type="entry name" value="PP1-Reg/Actin-Interact_Protein"/>
</dbReference>
<feature type="domain" description="CARMIL pleckstrin homology" evidence="2">
    <location>
        <begin position="28"/>
        <end position="118"/>
    </location>
</feature>
<feature type="compositionally biased region" description="Pro residues" evidence="1">
    <location>
        <begin position="941"/>
        <end position="953"/>
    </location>
</feature>
<feature type="compositionally biased region" description="Polar residues" evidence="1">
    <location>
        <begin position="1160"/>
        <end position="1223"/>
    </location>
</feature>
<dbReference type="InterPro" id="IPR041245">
    <property type="entry name" value="CARMIL_PH"/>
</dbReference>
<dbReference type="Gene3D" id="2.30.29.30">
    <property type="entry name" value="Pleckstrin-homology domain (PH domain)/Phosphotyrosine-binding domain (PTB)"/>
    <property type="match status" value="1"/>
</dbReference>
<accession>A0A813MGE9</accession>
<dbReference type="Pfam" id="PF13516">
    <property type="entry name" value="LRR_6"/>
    <property type="match status" value="2"/>
</dbReference>
<feature type="compositionally biased region" description="Basic and acidic residues" evidence="1">
    <location>
        <begin position="1308"/>
        <end position="1317"/>
    </location>
</feature>
<feature type="region of interest" description="Disordered" evidence="1">
    <location>
        <begin position="1011"/>
        <end position="1031"/>
    </location>
</feature>
<dbReference type="InterPro" id="IPR011993">
    <property type="entry name" value="PH-like_dom_sf"/>
</dbReference>
<feature type="compositionally biased region" description="Low complexity" evidence="1">
    <location>
        <begin position="1334"/>
        <end position="1348"/>
    </location>
</feature>
<dbReference type="GO" id="GO:0030027">
    <property type="term" value="C:lamellipodium"/>
    <property type="evidence" value="ECO:0007669"/>
    <property type="project" value="TreeGrafter"/>
</dbReference>
<organism evidence="3 4">
    <name type="scientific">Adineta ricciae</name>
    <name type="common">Rotifer</name>
    <dbReference type="NCBI Taxonomy" id="249248"/>
    <lineage>
        <taxon>Eukaryota</taxon>
        <taxon>Metazoa</taxon>
        <taxon>Spiralia</taxon>
        <taxon>Gnathifera</taxon>
        <taxon>Rotifera</taxon>
        <taxon>Eurotatoria</taxon>
        <taxon>Bdelloidea</taxon>
        <taxon>Adinetida</taxon>
        <taxon>Adinetidae</taxon>
        <taxon>Adineta</taxon>
    </lineage>
</organism>
<dbReference type="SMART" id="SM00368">
    <property type="entry name" value="LRR_RI"/>
    <property type="match status" value="4"/>
</dbReference>
<feature type="compositionally biased region" description="Polar residues" evidence="1">
    <location>
        <begin position="889"/>
        <end position="902"/>
    </location>
</feature>
<dbReference type="PROSITE" id="PS51450">
    <property type="entry name" value="LRR"/>
    <property type="match status" value="1"/>
</dbReference>
<name>A0A813MGE9_ADIRI</name>
<feature type="region of interest" description="Disordered" evidence="1">
    <location>
        <begin position="935"/>
        <end position="955"/>
    </location>
</feature>
<gene>
    <name evidence="3" type="ORF">EDS130_LOCUS289</name>
</gene>
<feature type="compositionally biased region" description="Polar residues" evidence="1">
    <location>
        <begin position="1099"/>
        <end position="1108"/>
    </location>
</feature>
<dbReference type="Proteomes" id="UP000663852">
    <property type="component" value="Unassembled WGS sequence"/>
</dbReference>
<dbReference type="GO" id="GO:0016477">
    <property type="term" value="P:cell migration"/>
    <property type="evidence" value="ECO:0007669"/>
    <property type="project" value="TreeGrafter"/>
</dbReference>
<dbReference type="SUPFAM" id="SSF52047">
    <property type="entry name" value="RNI-like"/>
    <property type="match status" value="2"/>
</dbReference>
<evidence type="ECO:0000313" key="4">
    <source>
        <dbReference type="Proteomes" id="UP000663852"/>
    </source>
</evidence>
<evidence type="ECO:0000256" key="1">
    <source>
        <dbReference type="SAM" id="MobiDB-lite"/>
    </source>
</evidence>
<dbReference type="GO" id="GO:0005886">
    <property type="term" value="C:plasma membrane"/>
    <property type="evidence" value="ECO:0007669"/>
    <property type="project" value="TreeGrafter"/>
</dbReference>
<dbReference type="InterPro" id="IPR032675">
    <property type="entry name" value="LRR_dom_sf"/>
</dbReference>
<evidence type="ECO:0000313" key="3">
    <source>
        <dbReference type="EMBL" id="CAF0721433.1"/>
    </source>
</evidence>
<dbReference type="PANTHER" id="PTHR24112:SF66">
    <property type="entry name" value="LEUCINE-RICH REPEAT, ISOFORM F"/>
    <property type="match status" value="1"/>
</dbReference>
<dbReference type="EMBL" id="CAJNOJ010000001">
    <property type="protein sequence ID" value="CAF0721433.1"/>
    <property type="molecule type" value="Genomic_DNA"/>
</dbReference>
<dbReference type="Gene3D" id="3.80.10.10">
    <property type="entry name" value="Ribonuclease Inhibitor"/>
    <property type="match status" value="1"/>
</dbReference>
<sequence>MSDRDDFSELIGSARNVTKRSSFYFNGRIRYGTKGEKVEERLLCMDAFRVYICSTKMPVKIESQFNILTIKLIDRSSDSHVIIETDEKQTHSLYSFNEKASLQPFLIILIRSLHAVFPHRLQAIVEIRPENEYDKLLRLSNESYEDMTNDIRPCGGFSVRYECACDFFESQCHRSVQSLVDTVFAHRTSREFTFREFESFTQKDWLPIISALRHNDWFTKLSIEHVKLSSENLEELCTVTRLCRAVNDLRLIDCNLSKEFATRFSHCLSVTLIENLDLSFNPLEDKGLIALCSSLQQRKLPIRSLNLQSCSISHKSLQIFNTALISNSFILKNLRILNISGNRIKEESCVTLLFSNSDNVLEELHLSDIEFSLESFFNSLATLSCNLRRLFISSTKSSSPSTTSSGGVKSFFTKNESLEILQLSNANLSLEFLRELCDGLHSNIHLNKLDLRLSGNSLESFVREYAHRFATIPSLTALDLSACDLDNEIATLLTELKKNRKLKSLHLGRNFTNTKAKNMSRTISSMRELIIESELQYLSLSDSKLKENLADVLLAVIYNTSLTVLDIRGNLMGDTGVRVLSHILQMNRHLHTIYFDRNSISLNNFEEIVNAMEENSIIQYLPVPITDIVQMKTEKDRMEKLQYLMNKLDTLCAQNQELKENISSPDSLLVTTAANLTRERSQSCDHQRQLMGDLTSLEYILSCLNRPNSKQEEVQSFLSRTARIDKISSELYEFYTNEEDQLKEEWKKMCKAFEEKLIEKNERLSRKFYQLFKEQTMINYDDKLQEQVRTYFTASKENIDHLLQKETPARLATYTRECYINVATCLQKRAYDTTNDMAVEMQKQLEASMLQNAALQISVSDGTQHPSTIDRIVNRGANAVYRITHKHSNGQPETADDSTANRSLKKSDSNECLTDPSPKPVKAMLKDDRLLATAQNKGSPLPVPTSPKPPPPGVGWRRSVLVNTNESETASTADAIYNNVPVATRLTKNDTPIEDEGDLIEHDLLDLVEQEQQKDLQKNTPPAIPAKKRLAPVAQDNSLDIDVESSIKLVHPGKDRPRRANIKPPVKRGTNGAAQDSSSDGGLDNDDNSIGDTPPLPAPTSSISTTETPAAATAVDTSTSELPPKHANILKKTATKLFKSALKPMKSNADEPSPPPVPAKTQQHLPTLQARSSNLQQQTSTPLGASNAMSRSASGPGNESSQIINSDSIHEPSQTKSSLFSLSNKDEQKEAGAASDTVISPVPPVLNRSGKPTIGTRVLPALEPNGEAPPVKLRHFSSEKKVNPTATENSTGSEPGSAGGDPATSDNEQYKLKERARMLTTTIPPMTLNEKKPTTSPSNTSVTSPYTPRNNRRIIEQVNLFC</sequence>
<feature type="region of interest" description="Disordered" evidence="1">
    <location>
        <begin position="1045"/>
        <end position="1351"/>
    </location>
</feature>
<feature type="region of interest" description="Disordered" evidence="1">
    <location>
        <begin position="884"/>
        <end position="921"/>
    </location>
</feature>
<dbReference type="Pfam" id="PF17888">
    <property type="entry name" value="Carm_PH"/>
    <property type="match status" value="1"/>
</dbReference>
<evidence type="ECO:0000259" key="2">
    <source>
        <dbReference type="Pfam" id="PF17888"/>
    </source>
</evidence>
<dbReference type="OrthoDB" id="18598at2759"/>